<dbReference type="PANTHER" id="PTHR43229">
    <property type="entry name" value="NODULATION PROTEIN J"/>
    <property type="match status" value="1"/>
</dbReference>
<keyword evidence="4 6" id="KW-0472">Membrane</keyword>
<feature type="transmembrane region" description="Helical" evidence="6">
    <location>
        <begin position="76"/>
        <end position="98"/>
    </location>
</feature>
<keyword evidence="6" id="KW-1003">Cell membrane</keyword>
<feature type="transmembrane region" description="Helical" evidence="6">
    <location>
        <begin position="158"/>
        <end position="181"/>
    </location>
</feature>
<comment type="similarity">
    <text evidence="6">Belongs to the ABC-2 integral membrane protein family.</text>
</comment>
<evidence type="ECO:0000256" key="5">
    <source>
        <dbReference type="ARBA" id="ARBA00023251"/>
    </source>
</evidence>
<dbReference type="EMBL" id="JAVREQ010000001">
    <property type="protein sequence ID" value="MDT0377679.1"/>
    <property type="molecule type" value="Genomic_DNA"/>
</dbReference>
<reference evidence="9" key="1">
    <citation type="submission" date="2023-07" db="EMBL/GenBank/DDBJ databases">
        <title>30 novel species of actinomycetes from the DSMZ collection.</title>
        <authorList>
            <person name="Nouioui I."/>
        </authorList>
    </citation>
    <scope>NUCLEOTIDE SEQUENCE [LARGE SCALE GENOMIC DNA]</scope>
    <source>
        <strain evidence="9">DSM 42041</strain>
    </source>
</reference>
<protein>
    <recommendedName>
        <fullName evidence="6">Transport permease protein</fullName>
    </recommendedName>
</protein>
<keyword evidence="2 6" id="KW-0812">Transmembrane</keyword>
<evidence type="ECO:0000256" key="1">
    <source>
        <dbReference type="ARBA" id="ARBA00004141"/>
    </source>
</evidence>
<gene>
    <name evidence="8" type="ORF">RM572_02685</name>
</gene>
<dbReference type="Proteomes" id="UP001183414">
    <property type="component" value="Unassembled WGS sequence"/>
</dbReference>
<evidence type="ECO:0000256" key="3">
    <source>
        <dbReference type="ARBA" id="ARBA00022989"/>
    </source>
</evidence>
<feature type="transmembrane region" description="Helical" evidence="6">
    <location>
        <begin position="41"/>
        <end position="61"/>
    </location>
</feature>
<evidence type="ECO:0000256" key="6">
    <source>
        <dbReference type="RuleBase" id="RU361157"/>
    </source>
</evidence>
<keyword evidence="3 6" id="KW-1133">Transmembrane helix</keyword>
<dbReference type="Pfam" id="PF01061">
    <property type="entry name" value="ABC2_membrane"/>
    <property type="match status" value="1"/>
</dbReference>
<evidence type="ECO:0000313" key="8">
    <source>
        <dbReference type="EMBL" id="MDT0377679.1"/>
    </source>
</evidence>
<proteinExistence type="inferred from homology"/>
<dbReference type="InterPro" id="IPR013525">
    <property type="entry name" value="ABC2_TM"/>
</dbReference>
<accession>A0ABU2NL19</accession>
<evidence type="ECO:0000259" key="7">
    <source>
        <dbReference type="PROSITE" id="PS51012"/>
    </source>
</evidence>
<feature type="domain" description="ABC transmembrane type-2" evidence="7">
    <location>
        <begin position="39"/>
        <end position="265"/>
    </location>
</feature>
<dbReference type="RefSeq" id="WP_311671613.1">
    <property type="nucleotide sequence ID" value="NZ_JAVREQ010000001.1"/>
</dbReference>
<keyword evidence="9" id="KW-1185">Reference proteome</keyword>
<dbReference type="PANTHER" id="PTHR43229:SF3">
    <property type="entry name" value="ABC-TYPE MULTIDRUG TRANSPORT SYSTEM, PERMEASE COMPONENT"/>
    <property type="match status" value="1"/>
</dbReference>
<feature type="transmembrane region" description="Helical" evidence="6">
    <location>
        <begin position="188"/>
        <end position="208"/>
    </location>
</feature>
<keyword evidence="5" id="KW-0046">Antibiotic resistance</keyword>
<evidence type="ECO:0000256" key="2">
    <source>
        <dbReference type="ARBA" id="ARBA00022692"/>
    </source>
</evidence>
<feature type="transmembrane region" description="Helical" evidence="6">
    <location>
        <begin position="119"/>
        <end position="146"/>
    </location>
</feature>
<organism evidence="8 9">
    <name type="scientific">Streptomyces hazeniae</name>
    <dbReference type="NCBI Taxonomy" id="3075538"/>
    <lineage>
        <taxon>Bacteria</taxon>
        <taxon>Bacillati</taxon>
        <taxon>Actinomycetota</taxon>
        <taxon>Actinomycetes</taxon>
        <taxon>Kitasatosporales</taxon>
        <taxon>Streptomycetaceae</taxon>
        <taxon>Streptomyces</taxon>
    </lineage>
</organism>
<name>A0ABU2NL19_9ACTN</name>
<dbReference type="InterPro" id="IPR047817">
    <property type="entry name" value="ABC2_TM_bact-type"/>
</dbReference>
<dbReference type="PIRSF" id="PIRSF006648">
    <property type="entry name" value="DrrB"/>
    <property type="match status" value="1"/>
</dbReference>
<evidence type="ECO:0000256" key="4">
    <source>
        <dbReference type="ARBA" id="ARBA00023136"/>
    </source>
</evidence>
<comment type="caution">
    <text evidence="8">The sequence shown here is derived from an EMBL/GenBank/DDBJ whole genome shotgun (WGS) entry which is preliminary data.</text>
</comment>
<sequence length="269" mass="29137">MSTAAPPARPEAPAAPRRDKTLLWHQIKYEQLTFWRNPQSAFFTFVFPIVIIAIFGALFRGGKPSPFYDGLTPLEYYVATIAALSVLSACYSQLAIVLSTRRQDGILKRVRATPLPTWMYFMGLLAHCIMVSVVDILLVIGIGNLYGMPLPNASQLPAITVTLVLGAASFCALGVGVASLIRNAEAAPAVVQFVLFPLVFISGTYIPIHSDWLNIVAGALPVKPFNEALLGSISGDAAFPWQSLGVLALWGALGAVVAIRRFRWDPKPE</sequence>
<dbReference type="PROSITE" id="PS51012">
    <property type="entry name" value="ABC_TM2"/>
    <property type="match status" value="1"/>
</dbReference>
<comment type="subcellular location">
    <subcellularLocation>
        <location evidence="6">Cell membrane</location>
        <topology evidence="6">Multi-pass membrane protein</topology>
    </subcellularLocation>
    <subcellularLocation>
        <location evidence="1">Membrane</location>
        <topology evidence="1">Multi-pass membrane protein</topology>
    </subcellularLocation>
</comment>
<evidence type="ECO:0000313" key="9">
    <source>
        <dbReference type="Proteomes" id="UP001183414"/>
    </source>
</evidence>
<dbReference type="InterPro" id="IPR000412">
    <property type="entry name" value="ABC_2_transport"/>
</dbReference>
<dbReference type="InterPro" id="IPR051784">
    <property type="entry name" value="Nod_factor_ABC_transporter"/>
</dbReference>
<feature type="transmembrane region" description="Helical" evidence="6">
    <location>
        <begin position="239"/>
        <end position="259"/>
    </location>
</feature>
<keyword evidence="6" id="KW-0813">Transport</keyword>